<organism evidence="3 4">
    <name type="scientific">Aphanomyces euteiches</name>
    <dbReference type="NCBI Taxonomy" id="100861"/>
    <lineage>
        <taxon>Eukaryota</taxon>
        <taxon>Sar</taxon>
        <taxon>Stramenopiles</taxon>
        <taxon>Oomycota</taxon>
        <taxon>Saprolegniomycetes</taxon>
        <taxon>Saprolegniales</taxon>
        <taxon>Verrucalvaceae</taxon>
        <taxon>Aphanomyces</taxon>
    </lineage>
</organism>
<dbReference type="CDD" id="cd14688">
    <property type="entry name" value="bZIP_YAP"/>
    <property type="match status" value="1"/>
</dbReference>
<feature type="region of interest" description="Disordered" evidence="1">
    <location>
        <begin position="1"/>
        <end position="29"/>
    </location>
</feature>
<feature type="domain" description="BZIP" evidence="2">
    <location>
        <begin position="5"/>
        <end position="56"/>
    </location>
</feature>
<reference evidence="3 4" key="1">
    <citation type="submission" date="2019-07" db="EMBL/GenBank/DDBJ databases">
        <title>Genomics analysis of Aphanomyces spp. identifies a new class of oomycete effector associated with host adaptation.</title>
        <authorList>
            <person name="Gaulin E."/>
        </authorList>
    </citation>
    <scope>NUCLEOTIDE SEQUENCE [LARGE SCALE GENOMIC DNA]</scope>
    <source>
        <strain evidence="3 4">ATCC 201684</strain>
    </source>
</reference>
<sequence length="237" mass="27268">MDADEPKDERRRQQSKMNQRAYRRKKKGSEEQLENDVLELARANDRLSSHILVLQRGLWCHAEHQAIVEFYRLFAGGYDKSPRQKTFLRYFVYRDVWFNGLTGVETFLAPWEQYATLFTSNHVDCKHIADVSSSSEEVIVHAEIVATLHFGMQTIETLFPIAKTQHEFTAALRGWNLELPIRVMYTFDDAKTVKRVNVETDLIPALLRQLGNLDSVLAVLALAGENRESMQFPALGP</sequence>
<evidence type="ECO:0000256" key="1">
    <source>
        <dbReference type="SAM" id="MobiDB-lite"/>
    </source>
</evidence>
<dbReference type="AlphaFoldDB" id="A0A6G0XU69"/>
<dbReference type="InterPro" id="IPR046347">
    <property type="entry name" value="bZIP_sf"/>
</dbReference>
<dbReference type="GO" id="GO:0003700">
    <property type="term" value="F:DNA-binding transcription factor activity"/>
    <property type="evidence" value="ECO:0007669"/>
    <property type="project" value="InterPro"/>
</dbReference>
<comment type="caution">
    <text evidence="3">The sequence shown here is derived from an EMBL/GenBank/DDBJ whole genome shotgun (WGS) entry which is preliminary data.</text>
</comment>
<keyword evidence="4" id="KW-1185">Reference proteome</keyword>
<name>A0A6G0XU69_9STRA</name>
<evidence type="ECO:0000313" key="3">
    <source>
        <dbReference type="EMBL" id="KAF0743972.1"/>
    </source>
</evidence>
<dbReference type="EMBL" id="VJMJ01000012">
    <property type="protein sequence ID" value="KAF0743972.1"/>
    <property type="molecule type" value="Genomic_DNA"/>
</dbReference>
<dbReference type="PROSITE" id="PS50217">
    <property type="entry name" value="BZIP"/>
    <property type="match status" value="1"/>
</dbReference>
<dbReference type="VEuPathDB" id="FungiDB:AeMF1_000805"/>
<proteinExistence type="predicted"/>
<evidence type="ECO:0000313" key="4">
    <source>
        <dbReference type="Proteomes" id="UP000481153"/>
    </source>
</evidence>
<dbReference type="Proteomes" id="UP000481153">
    <property type="component" value="Unassembled WGS sequence"/>
</dbReference>
<evidence type="ECO:0000259" key="2">
    <source>
        <dbReference type="PROSITE" id="PS50217"/>
    </source>
</evidence>
<dbReference type="InterPro" id="IPR004827">
    <property type="entry name" value="bZIP"/>
</dbReference>
<accession>A0A6G0XU69</accession>
<protein>
    <recommendedName>
        <fullName evidence="2">BZIP domain-containing protein</fullName>
    </recommendedName>
</protein>
<dbReference type="SUPFAM" id="SSF57959">
    <property type="entry name" value="Leucine zipper domain"/>
    <property type="match status" value="1"/>
</dbReference>
<gene>
    <name evidence="3" type="ORF">Ae201684_001612</name>
</gene>